<gene>
    <name evidence="5" type="ORF">NTJ_07554</name>
</gene>
<dbReference type="SUPFAM" id="SSF54928">
    <property type="entry name" value="RNA-binding domain, RBD"/>
    <property type="match status" value="1"/>
</dbReference>
<feature type="domain" description="RRM" evidence="4">
    <location>
        <begin position="21"/>
        <end position="94"/>
    </location>
</feature>
<feature type="region of interest" description="Disordered" evidence="3">
    <location>
        <begin position="93"/>
        <end position="211"/>
    </location>
</feature>
<dbReference type="InterPro" id="IPR012677">
    <property type="entry name" value="Nucleotide-bd_a/b_plait_sf"/>
</dbReference>
<evidence type="ECO:0000256" key="2">
    <source>
        <dbReference type="PROSITE-ProRule" id="PRU00176"/>
    </source>
</evidence>
<evidence type="ECO:0000256" key="3">
    <source>
        <dbReference type="SAM" id="MobiDB-lite"/>
    </source>
</evidence>
<evidence type="ECO:0000313" key="6">
    <source>
        <dbReference type="Proteomes" id="UP001307889"/>
    </source>
</evidence>
<feature type="compositionally biased region" description="Low complexity" evidence="3">
    <location>
        <begin position="128"/>
        <end position="159"/>
    </location>
</feature>
<evidence type="ECO:0000313" key="5">
    <source>
        <dbReference type="EMBL" id="BES94745.1"/>
    </source>
</evidence>
<organism evidence="5 6">
    <name type="scientific">Nesidiocoris tenuis</name>
    <dbReference type="NCBI Taxonomy" id="355587"/>
    <lineage>
        <taxon>Eukaryota</taxon>
        <taxon>Metazoa</taxon>
        <taxon>Ecdysozoa</taxon>
        <taxon>Arthropoda</taxon>
        <taxon>Hexapoda</taxon>
        <taxon>Insecta</taxon>
        <taxon>Pterygota</taxon>
        <taxon>Neoptera</taxon>
        <taxon>Paraneoptera</taxon>
        <taxon>Hemiptera</taxon>
        <taxon>Heteroptera</taxon>
        <taxon>Panheteroptera</taxon>
        <taxon>Cimicomorpha</taxon>
        <taxon>Miridae</taxon>
        <taxon>Dicyphina</taxon>
        <taxon>Nesidiocoris</taxon>
    </lineage>
</organism>
<proteinExistence type="predicted"/>
<accession>A0ABN7ARA8</accession>
<dbReference type="Proteomes" id="UP001307889">
    <property type="component" value="Chromosome 5"/>
</dbReference>
<feature type="compositionally biased region" description="Gly residues" evidence="3">
    <location>
        <begin position="160"/>
        <end position="176"/>
    </location>
</feature>
<feature type="compositionally biased region" description="Basic and acidic residues" evidence="3">
    <location>
        <begin position="105"/>
        <end position="118"/>
    </location>
</feature>
<evidence type="ECO:0000256" key="1">
    <source>
        <dbReference type="ARBA" id="ARBA00022884"/>
    </source>
</evidence>
<feature type="region of interest" description="Disordered" evidence="3">
    <location>
        <begin position="1"/>
        <end position="20"/>
    </location>
</feature>
<dbReference type="PANTHER" id="PTHR23147">
    <property type="entry name" value="SERINE/ARGININE RICH SPLICING FACTOR"/>
    <property type="match status" value="1"/>
</dbReference>
<evidence type="ECO:0000259" key="4">
    <source>
        <dbReference type="PROSITE" id="PS50102"/>
    </source>
</evidence>
<keyword evidence="6" id="KW-1185">Reference proteome</keyword>
<dbReference type="InterPro" id="IPR000504">
    <property type="entry name" value="RRM_dom"/>
</dbReference>
<dbReference type="Gene3D" id="3.30.70.330">
    <property type="match status" value="1"/>
</dbReference>
<dbReference type="SMART" id="SM00360">
    <property type="entry name" value="RRM"/>
    <property type="match status" value="1"/>
</dbReference>
<dbReference type="InterPro" id="IPR050907">
    <property type="entry name" value="SRSF"/>
</dbReference>
<dbReference type="PROSITE" id="PS50102">
    <property type="entry name" value="RRM"/>
    <property type="match status" value="1"/>
</dbReference>
<feature type="compositionally biased region" description="Polar residues" evidence="3">
    <location>
        <begin position="196"/>
        <end position="211"/>
    </location>
</feature>
<reference evidence="5 6" key="1">
    <citation type="submission" date="2023-09" db="EMBL/GenBank/DDBJ databases">
        <title>Nesidiocoris tenuis whole genome shotgun sequence.</title>
        <authorList>
            <person name="Shibata T."/>
            <person name="Shimoda M."/>
            <person name="Kobayashi T."/>
            <person name="Uehara T."/>
        </authorList>
    </citation>
    <scope>NUCLEOTIDE SEQUENCE [LARGE SCALE GENOMIC DNA]</scope>
    <source>
        <strain evidence="5 6">Japan</strain>
    </source>
</reference>
<dbReference type="InterPro" id="IPR035979">
    <property type="entry name" value="RBD_domain_sf"/>
</dbReference>
<sequence>MRGDYDRNGGGGSDVRSSAGTRVYVGGIGQQVKKDDLEVEFAKYGSISSVWVAYNPPGFAFVEFAERHDAEAACDRLNNAKLFGARVRVEISRGRRSGGGGRGGQSRDGRRNDRDGGGGRRGGGGGSSDARGSSYGSSARYSSNDSYSARRYRSRSPTGSRGGGGGGGGGGSGEGSGSSSRYSRGSEGGSRRDFSNSRSHQTRNSSYSGGY</sequence>
<dbReference type="EMBL" id="AP028913">
    <property type="protein sequence ID" value="BES94745.1"/>
    <property type="molecule type" value="Genomic_DNA"/>
</dbReference>
<keyword evidence="1 2" id="KW-0694">RNA-binding</keyword>
<name>A0ABN7ARA8_9HEMI</name>
<dbReference type="Pfam" id="PF00076">
    <property type="entry name" value="RRM_1"/>
    <property type="match status" value="1"/>
</dbReference>
<protein>
    <submittedName>
        <fullName evidence="5">RNA recognition motif. (A.k.a. RRM, RBD, or RNP domain)</fullName>
    </submittedName>
</protein>